<dbReference type="GO" id="GO:0046872">
    <property type="term" value="F:metal ion binding"/>
    <property type="evidence" value="ECO:0007669"/>
    <property type="project" value="UniProtKB-UniRule"/>
</dbReference>
<evidence type="ECO:0000256" key="1">
    <source>
        <dbReference type="ARBA" id="ARBA00006100"/>
    </source>
</evidence>
<keyword evidence="2" id="KW-0949">S-adenosyl-L-methionine</keyword>
<gene>
    <name evidence="4" type="primary">hemW</name>
    <name evidence="4" type="ORF">H9779_06610</name>
</gene>
<dbReference type="NCBIfam" id="TIGR00539">
    <property type="entry name" value="hemN_rel"/>
    <property type="match status" value="1"/>
</dbReference>
<evidence type="ECO:0000313" key="4">
    <source>
        <dbReference type="EMBL" id="HJA99248.1"/>
    </source>
</evidence>
<dbReference type="PANTHER" id="PTHR13932">
    <property type="entry name" value="COPROPORPHYRINIGEN III OXIDASE"/>
    <property type="match status" value="1"/>
</dbReference>
<dbReference type="SFLD" id="SFLDG01065">
    <property type="entry name" value="anaerobic_coproporphyrinogen-I"/>
    <property type="match status" value="1"/>
</dbReference>
<keyword evidence="2" id="KW-0143">Chaperone</keyword>
<protein>
    <recommendedName>
        <fullName evidence="2">Heme chaperone HemW</fullName>
    </recommendedName>
</protein>
<evidence type="ECO:0000313" key="5">
    <source>
        <dbReference type="Proteomes" id="UP000824259"/>
    </source>
</evidence>
<dbReference type="InterPro" id="IPR004559">
    <property type="entry name" value="HemW-like"/>
</dbReference>
<dbReference type="GO" id="GO:0051539">
    <property type="term" value="F:4 iron, 4 sulfur cluster binding"/>
    <property type="evidence" value="ECO:0007669"/>
    <property type="project" value="UniProtKB-UniRule"/>
</dbReference>
<reference evidence="4" key="1">
    <citation type="journal article" date="2021" name="PeerJ">
        <title>Extensive microbial diversity within the chicken gut microbiome revealed by metagenomics and culture.</title>
        <authorList>
            <person name="Gilroy R."/>
            <person name="Ravi A."/>
            <person name="Getino M."/>
            <person name="Pursley I."/>
            <person name="Horton D.L."/>
            <person name="Alikhan N.F."/>
            <person name="Baker D."/>
            <person name="Gharbi K."/>
            <person name="Hall N."/>
            <person name="Watson M."/>
            <person name="Adriaenssens E.M."/>
            <person name="Foster-Nyarko E."/>
            <person name="Jarju S."/>
            <person name="Secka A."/>
            <person name="Antonio M."/>
            <person name="Oren A."/>
            <person name="Chaudhuri R.R."/>
            <person name="La Ragione R."/>
            <person name="Hildebrand F."/>
            <person name="Pallen M.J."/>
        </authorList>
    </citation>
    <scope>NUCLEOTIDE SEQUENCE</scope>
    <source>
        <strain evidence="4">CHK169-11906</strain>
    </source>
</reference>
<dbReference type="EMBL" id="DWYR01000019">
    <property type="protein sequence ID" value="HJA99248.1"/>
    <property type="molecule type" value="Genomic_DNA"/>
</dbReference>
<dbReference type="InterPro" id="IPR034505">
    <property type="entry name" value="Coproporphyrinogen-III_oxidase"/>
</dbReference>
<keyword evidence="2" id="KW-0411">Iron-sulfur</keyword>
<dbReference type="InterPro" id="IPR010723">
    <property type="entry name" value="HemN_C"/>
</dbReference>
<proteinExistence type="inferred from homology"/>
<keyword evidence="2" id="KW-0004">4Fe-4S</keyword>
<reference evidence="4" key="2">
    <citation type="submission" date="2021-04" db="EMBL/GenBank/DDBJ databases">
        <authorList>
            <person name="Gilroy R."/>
        </authorList>
    </citation>
    <scope>NUCLEOTIDE SEQUENCE</scope>
    <source>
        <strain evidence="4">CHK169-11906</strain>
    </source>
</reference>
<dbReference type="Proteomes" id="UP000824259">
    <property type="component" value="Unassembled WGS sequence"/>
</dbReference>
<evidence type="ECO:0000259" key="3">
    <source>
        <dbReference type="PROSITE" id="PS51918"/>
    </source>
</evidence>
<keyword evidence="2" id="KW-0479">Metal-binding</keyword>
<keyword evidence="2" id="KW-0408">Iron</keyword>
<sequence length="376" mass="42434">MAGLYFHIPFCRRICAYCDFFKSVDVQRLDVVLKAMERELPHAVEWLSGRSVRTVYFGGGTPSLCPPDRLQRLVDVAGSLLDCSRIEEFTVEANPDDMTEEWLDALAHTGANRLSVGIQSFDDAELRLMNRRHTAAQAVDSVFRAQRAGFTNLTIDLIFGVAGFGEEVLCRNLEQALALGVPHISAYHLTIEPGTAFDRRIGAGHFRTVDEEVSEREFQLIHRMLTEAGYEHYEVSNYALPGYRARHNSAYWNGMEYLGIGPAAHSFNGRSRRWVVSSIDRYLEGVGTNAIYEGETLSLQDHYNEYLMTSLRTSDGVDLVQVEARFGEERLMRLLQQAIPFERAGELRRTEDNRLVIPPEAFLVSDAVIGALFETD</sequence>
<dbReference type="InterPro" id="IPR007197">
    <property type="entry name" value="rSAM"/>
</dbReference>
<organism evidence="4 5">
    <name type="scientific">Candidatus Alistipes avicola</name>
    <dbReference type="NCBI Taxonomy" id="2838432"/>
    <lineage>
        <taxon>Bacteria</taxon>
        <taxon>Pseudomonadati</taxon>
        <taxon>Bacteroidota</taxon>
        <taxon>Bacteroidia</taxon>
        <taxon>Bacteroidales</taxon>
        <taxon>Rikenellaceae</taxon>
        <taxon>Alistipes</taxon>
    </lineage>
</organism>
<dbReference type="AlphaFoldDB" id="A0A9D2L4V0"/>
<dbReference type="PANTHER" id="PTHR13932:SF5">
    <property type="entry name" value="RADICAL S-ADENOSYL METHIONINE DOMAIN-CONTAINING PROTEIN 1, MITOCHONDRIAL"/>
    <property type="match status" value="1"/>
</dbReference>
<keyword evidence="2" id="KW-0349">Heme</keyword>
<dbReference type="GO" id="GO:0006779">
    <property type="term" value="P:porphyrin-containing compound biosynthetic process"/>
    <property type="evidence" value="ECO:0007669"/>
    <property type="project" value="InterPro"/>
</dbReference>
<dbReference type="SFLD" id="SFLDF00562">
    <property type="entry name" value="HemN-like__clustered_with_heat"/>
    <property type="match status" value="1"/>
</dbReference>
<dbReference type="PROSITE" id="PS51918">
    <property type="entry name" value="RADICAL_SAM"/>
    <property type="match status" value="1"/>
</dbReference>
<dbReference type="Pfam" id="PF04055">
    <property type="entry name" value="Radical_SAM"/>
    <property type="match status" value="1"/>
</dbReference>
<dbReference type="GO" id="GO:0004109">
    <property type="term" value="F:coproporphyrinogen oxidase activity"/>
    <property type="evidence" value="ECO:0007669"/>
    <property type="project" value="InterPro"/>
</dbReference>
<dbReference type="InterPro" id="IPR006638">
    <property type="entry name" value="Elp3/MiaA/NifB-like_rSAM"/>
</dbReference>
<dbReference type="InterPro" id="IPR058240">
    <property type="entry name" value="rSAM_sf"/>
</dbReference>
<keyword evidence="2" id="KW-0963">Cytoplasm</keyword>
<dbReference type="SFLD" id="SFLDG01082">
    <property type="entry name" value="B12-binding_domain_containing"/>
    <property type="match status" value="1"/>
</dbReference>
<dbReference type="SFLD" id="SFLDS00029">
    <property type="entry name" value="Radical_SAM"/>
    <property type="match status" value="1"/>
</dbReference>
<feature type="domain" description="Radical SAM core" evidence="3">
    <location>
        <begin position="1"/>
        <end position="231"/>
    </location>
</feature>
<dbReference type="GO" id="GO:0005737">
    <property type="term" value="C:cytoplasm"/>
    <property type="evidence" value="ECO:0007669"/>
    <property type="project" value="UniProtKB-SubCell"/>
</dbReference>
<dbReference type="Pfam" id="PF06969">
    <property type="entry name" value="HemN_C"/>
    <property type="match status" value="1"/>
</dbReference>
<comment type="subcellular location">
    <subcellularLocation>
        <location evidence="2">Cytoplasm</location>
    </subcellularLocation>
</comment>
<dbReference type="SUPFAM" id="SSF102114">
    <property type="entry name" value="Radical SAM enzymes"/>
    <property type="match status" value="1"/>
</dbReference>
<accession>A0A9D2L4V0</accession>
<evidence type="ECO:0000256" key="2">
    <source>
        <dbReference type="RuleBase" id="RU364116"/>
    </source>
</evidence>
<name>A0A9D2L4V0_9BACT</name>
<dbReference type="Gene3D" id="3.80.30.20">
    <property type="entry name" value="tm_1862 like domain"/>
    <property type="match status" value="1"/>
</dbReference>
<comment type="caution">
    <text evidence="4">The sequence shown here is derived from an EMBL/GenBank/DDBJ whole genome shotgun (WGS) entry which is preliminary data.</text>
</comment>
<dbReference type="SMART" id="SM00729">
    <property type="entry name" value="Elp3"/>
    <property type="match status" value="1"/>
</dbReference>
<dbReference type="InterPro" id="IPR023404">
    <property type="entry name" value="rSAM_horseshoe"/>
</dbReference>
<dbReference type="CDD" id="cd01335">
    <property type="entry name" value="Radical_SAM"/>
    <property type="match status" value="1"/>
</dbReference>
<comment type="function">
    <text evidence="2">Probably acts as a heme chaperone, transferring heme to an unknown acceptor. Binds one molecule of heme per monomer, possibly covalently. Binds 1 [4Fe-4S] cluster. The cluster is coordinated with 3 cysteines and an exchangeable S-adenosyl-L-methionine.</text>
</comment>
<comment type="similarity">
    <text evidence="1">Belongs to the anaerobic coproporphyrinogen-III oxidase family. HemW subfamily.</text>
</comment>